<feature type="compositionally biased region" description="Low complexity" evidence="9">
    <location>
        <begin position="1456"/>
        <end position="1465"/>
    </location>
</feature>
<dbReference type="CDD" id="cd00167">
    <property type="entry name" value="SANT"/>
    <property type="match status" value="1"/>
</dbReference>
<organism evidence="15 16">
    <name type="scientific">Rhizoctonia solani</name>
    <dbReference type="NCBI Taxonomy" id="456999"/>
    <lineage>
        <taxon>Eukaryota</taxon>
        <taxon>Fungi</taxon>
        <taxon>Dikarya</taxon>
        <taxon>Basidiomycota</taxon>
        <taxon>Agaricomycotina</taxon>
        <taxon>Agaricomycetes</taxon>
        <taxon>Cantharellales</taxon>
        <taxon>Ceratobasidiaceae</taxon>
        <taxon>Rhizoctonia</taxon>
    </lineage>
</organism>
<feature type="compositionally biased region" description="Basic and acidic residues" evidence="9">
    <location>
        <begin position="371"/>
        <end position="387"/>
    </location>
</feature>
<feature type="transmembrane region" description="Helical" evidence="10">
    <location>
        <begin position="87"/>
        <end position="108"/>
    </location>
</feature>
<gene>
    <name evidence="15" type="ORF">RDB_LOCUS32706</name>
</gene>
<feature type="transmembrane region" description="Helical" evidence="10">
    <location>
        <begin position="6"/>
        <end position="22"/>
    </location>
</feature>
<name>A0A8H2XVG6_9AGAM</name>
<feature type="region of interest" description="Disordered" evidence="9">
    <location>
        <begin position="409"/>
        <end position="444"/>
    </location>
</feature>
<feature type="domain" description="Helicase ATP-binding" evidence="12">
    <location>
        <begin position="570"/>
        <end position="735"/>
    </location>
</feature>
<evidence type="ECO:0000256" key="8">
    <source>
        <dbReference type="ARBA" id="ARBA00023242"/>
    </source>
</evidence>
<dbReference type="Gene3D" id="1.10.1040.30">
    <property type="entry name" value="ISWI, HAND domain"/>
    <property type="match status" value="1"/>
</dbReference>
<dbReference type="Gene3D" id="3.40.50.300">
    <property type="entry name" value="P-loop containing nucleotide triphosphate hydrolases"/>
    <property type="match status" value="1"/>
</dbReference>
<dbReference type="FunFam" id="3.40.50.10810:FF:000015">
    <property type="entry name" value="lymphoid-specific helicase isoform X1"/>
    <property type="match status" value="1"/>
</dbReference>
<dbReference type="SMART" id="SM00490">
    <property type="entry name" value="HELICc"/>
    <property type="match status" value="1"/>
</dbReference>
<dbReference type="InterPro" id="IPR038718">
    <property type="entry name" value="SNF2-like_sf"/>
</dbReference>
<dbReference type="SUPFAM" id="SSF46689">
    <property type="entry name" value="Homeodomain-like"/>
    <property type="match status" value="2"/>
</dbReference>
<dbReference type="GO" id="GO:0031491">
    <property type="term" value="F:nucleosome binding"/>
    <property type="evidence" value="ECO:0007669"/>
    <property type="project" value="InterPro"/>
</dbReference>
<sequence>MPQELLTLPPVYCVVGIYRLLTDPLIRKPVWDKCRHGVRRGGLVGLAWAVMTWKLQKAFVGYFLLSTPRFTGLSTDSVFGYQVPLDVGTYATLLFLGDQLTGILNFFLSRNLRIAKDRAWDQTIASRGKGEDFWGGYVEEWQKPPRVNPDPPKWEKYVGNRILRIAISKLVLAPLNFIPFLGLGISAWMKALSTSRGLHSPYFKLKKMTPTEIAVFMEERKWDYRAFGFMAALLESIPIIGIGFTISNRIASCMWAHDLEKRQDLFRKGDLKPLPPRIVKLDNGEQVELPPSRHAGAGLQREKVTGAWDHNADGPGEEDKLSDFIPDSMDISRQVSEKPTEGESEVDEVEEEEEEEEIVSDSEEEQDAEEEKPKSKANVRKEQAQKNREKKHKQGDFLMITLLIVWQEKPKSKANVRKEQAQKNREKKHKQGESFDSKRKAMDKAKLADAMKRYSYLLGQTELFKHFVDMQRARDPEYAALTDAQEGAKPKGRGRKKNSDKVARHRKSEKEEDEEMLKDGERADQDDDQPFVFEESPSYDDQPFVFEESPSYVKGGTMRSYQIQGLNWMTALHHNGLNGILADEMGLGKTLQTISFLGYLKHIKDIPGPHLVVVPKSTLQNWAREFERWVPDFSVCVLQGTKEERAEIIANQILPQSFEILITSYEICLREKNTLKKFSFEYIVIDEAHRIKNADSLLAQIVRAFTSRGRLLITGTPLQNNMRELFALLNFICPEVFSDYQDLDLFLHQGEEGQTEEEKSAQVVAALHKILRPFLLRRVKSDVEKSLLPKKEINIYVGLTEMQRKWYRSVLEKDIEAVNGLTGGKKEGKARLMNIVMQLRKVTCHPYLFDGAEPGPPYTTDEHLVDNAGKMVILDRLLKHLKSQGSRVLIFSQMSRVLDILEDYCLFRNYHYCRIDGGTAHEDRIAAIDEYNKPGSEKFIFLLTTRAGGLGINLTTADIVVLYDSDWNPQADLQAMDRAHRIGQTKQVYVYRFITEGSVEERMLERAAQKLRLDQLVIQQGRQTAVNKAANKEELLDMIQHGAEKIVNSTDNMLIDTDIEAIIARGEERTAELNSKYAGLNLDDLNNFKSESMTQTWEGEDFQNKRKTIGLNWIQPSKRERKGNYSIDQYYKEAMRAGPSKTDKGPRVPRPRVPRAPKQFVVQDHQFFDPRFVELQEREAAAWKKSQNYKVPLREPVDETETPEMLEEERRQEQEIIDNAQPLTEEEMAEKEALQDKGFGSWTKRDFQQYVRGVERHGSSDWEGIASEMDGKTAREVKDYARVFWSRYNELADAERIMQRFEDADAKREKQNLTEDLLRRKVAAYHFPMQELHLNYNQTKGKIYSEEEDSEEEDRYLLCRLNHYGLGAEDVYDRIKKDILEFPVFRFDWFIKSRTPQEIGRRCTTLLGMIAKEYGVDGAAGGEDEEAPKVVAVAGTKGKKRPLDQVKAESRASTPGSAKGVAAAKGGKRKKT</sequence>
<dbReference type="PROSITE" id="PS51293">
    <property type="entry name" value="SANT"/>
    <property type="match status" value="1"/>
</dbReference>
<dbReference type="Proteomes" id="UP000663861">
    <property type="component" value="Unassembled WGS sequence"/>
</dbReference>
<feature type="domain" description="Myb-like" evidence="11">
    <location>
        <begin position="1240"/>
        <end position="1280"/>
    </location>
</feature>
<dbReference type="GO" id="GO:0140658">
    <property type="term" value="F:ATP-dependent chromatin remodeler activity"/>
    <property type="evidence" value="ECO:0007669"/>
    <property type="project" value="TreeGrafter"/>
</dbReference>
<keyword evidence="10" id="KW-0472">Membrane</keyword>
<keyword evidence="5" id="KW-0347">Helicase</keyword>
<dbReference type="GO" id="GO:0042393">
    <property type="term" value="F:histone binding"/>
    <property type="evidence" value="ECO:0007669"/>
    <property type="project" value="TreeGrafter"/>
</dbReference>
<dbReference type="InterPro" id="IPR009057">
    <property type="entry name" value="Homeodomain-like_sf"/>
</dbReference>
<dbReference type="InterPro" id="IPR015195">
    <property type="entry name" value="SLIDE"/>
</dbReference>
<evidence type="ECO:0000256" key="10">
    <source>
        <dbReference type="SAM" id="Phobius"/>
    </source>
</evidence>
<evidence type="ECO:0000259" key="13">
    <source>
        <dbReference type="PROSITE" id="PS51194"/>
    </source>
</evidence>
<evidence type="ECO:0000313" key="16">
    <source>
        <dbReference type="Proteomes" id="UP000663861"/>
    </source>
</evidence>
<feature type="compositionally biased region" description="Basic and acidic residues" evidence="9">
    <location>
        <begin position="431"/>
        <end position="444"/>
    </location>
</feature>
<feature type="region of interest" description="Disordered" evidence="9">
    <location>
        <begin position="331"/>
        <end position="393"/>
    </location>
</feature>
<dbReference type="SUPFAM" id="SSF101224">
    <property type="entry name" value="HAND domain of the nucleosome remodeling ATPase ISWI"/>
    <property type="match status" value="1"/>
</dbReference>
<dbReference type="InterPro" id="IPR000330">
    <property type="entry name" value="SNF2_N"/>
</dbReference>
<dbReference type="Gene3D" id="3.40.50.10810">
    <property type="entry name" value="Tandem AAA-ATPase domain"/>
    <property type="match status" value="1"/>
</dbReference>
<comment type="similarity">
    <text evidence="2">Belongs to the SNF2/RAD54 helicase family. ISWI subfamily.</text>
</comment>
<keyword evidence="10" id="KW-0812">Transmembrane</keyword>
<dbReference type="SMART" id="SM00487">
    <property type="entry name" value="DEXDc"/>
    <property type="match status" value="1"/>
</dbReference>
<comment type="subcellular location">
    <subcellularLocation>
        <location evidence="1">Nucleus</location>
    </subcellularLocation>
</comment>
<dbReference type="Gene3D" id="1.10.10.60">
    <property type="entry name" value="Homeodomain-like"/>
    <property type="match status" value="2"/>
</dbReference>
<dbReference type="InterPro" id="IPR049730">
    <property type="entry name" value="SNF2/RAD54-like_C"/>
</dbReference>
<accession>A0A8H2XVG6</accession>
<dbReference type="SMART" id="SM00717">
    <property type="entry name" value="SANT"/>
    <property type="match status" value="2"/>
</dbReference>
<dbReference type="InterPro" id="IPR014001">
    <property type="entry name" value="Helicase_ATP-bd"/>
</dbReference>
<keyword evidence="6" id="KW-0067">ATP-binding</keyword>
<protein>
    <submittedName>
        <fullName evidence="15">Uncharacterized protein</fullName>
    </submittedName>
</protein>
<dbReference type="FunFam" id="3.40.50.300:FF:000082">
    <property type="entry name" value="ISWI chromatin remodeling complex ATPase ISW1"/>
    <property type="match status" value="1"/>
</dbReference>
<evidence type="ECO:0000256" key="1">
    <source>
        <dbReference type="ARBA" id="ARBA00004123"/>
    </source>
</evidence>
<evidence type="ECO:0000256" key="7">
    <source>
        <dbReference type="ARBA" id="ARBA00023054"/>
    </source>
</evidence>
<keyword evidence="3" id="KW-0547">Nucleotide-binding</keyword>
<feature type="transmembrane region" description="Helical" evidence="10">
    <location>
        <begin position="170"/>
        <end position="189"/>
    </location>
</feature>
<comment type="caution">
    <text evidence="15">The sequence shown here is derived from an EMBL/GenBank/DDBJ whole genome shotgun (WGS) entry which is preliminary data.</text>
</comment>
<keyword evidence="10" id="KW-1133">Transmembrane helix</keyword>
<feature type="compositionally biased region" description="Acidic residues" evidence="9">
    <location>
        <begin position="342"/>
        <end position="370"/>
    </location>
</feature>
<feature type="compositionally biased region" description="Basic and acidic residues" evidence="9">
    <location>
        <begin position="1441"/>
        <end position="1450"/>
    </location>
</feature>
<feature type="region of interest" description="Disordered" evidence="9">
    <location>
        <begin position="282"/>
        <end position="301"/>
    </location>
</feature>
<dbReference type="InterPro" id="IPR001650">
    <property type="entry name" value="Helicase_C-like"/>
</dbReference>
<dbReference type="InterPro" id="IPR036306">
    <property type="entry name" value="ISWI_HAND-dom_sf"/>
</dbReference>
<dbReference type="CDD" id="cd18793">
    <property type="entry name" value="SF2_C_SNF"/>
    <property type="match status" value="1"/>
</dbReference>
<dbReference type="GO" id="GO:0000785">
    <property type="term" value="C:chromatin"/>
    <property type="evidence" value="ECO:0007669"/>
    <property type="project" value="TreeGrafter"/>
</dbReference>
<dbReference type="Pfam" id="PF09111">
    <property type="entry name" value="SLIDE"/>
    <property type="match status" value="1"/>
</dbReference>
<dbReference type="InterPro" id="IPR017884">
    <property type="entry name" value="SANT_dom"/>
</dbReference>
<dbReference type="GO" id="GO:0004386">
    <property type="term" value="F:helicase activity"/>
    <property type="evidence" value="ECO:0007669"/>
    <property type="project" value="UniProtKB-KW"/>
</dbReference>
<dbReference type="SUPFAM" id="SSF52540">
    <property type="entry name" value="P-loop containing nucleoside triphosphate hydrolases"/>
    <property type="match status" value="2"/>
</dbReference>
<dbReference type="InterPro" id="IPR015194">
    <property type="entry name" value="ISWI_HAND-dom"/>
</dbReference>
<evidence type="ECO:0000256" key="3">
    <source>
        <dbReference type="ARBA" id="ARBA00022741"/>
    </source>
</evidence>
<evidence type="ECO:0000256" key="5">
    <source>
        <dbReference type="ARBA" id="ARBA00022806"/>
    </source>
</evidence>
<evidence type="ECO:0000313" key="15">
    <source>
        <dbReference type="EMBL" id="CAE6436220.1"/>
    </source>
</evidence>
<dbReference type="PROSITE" id="PS50090">
    <property type="entry name" value="MYB_LIKE"/>
    <property type="match status" value="1"/>
</dbReference>
<evidence type="ECO:0000256" key="2">
    <source>
        <dbReference type="ARBA" id="ARBA00009687"/>
    </source>
</evidence>
<dbReference type="InterPro" id="IPR027417">
    <property type="entry name" value="P-loop_NTPase"/>
</dbReference>
<dbReference type="GO" id="GO:0005524">
    <property type="term" value="F:ATP binding"/>
    <property type="evidence" value="ECO:0007669"/>
    <property type="project" value="UniProtKB-KW"/>
</dbReference>
<feature type="domain" description="Helicase C-terminal" evidence="13">
    <location>
        <begin position="873"/>
        <end position="1030"/>
    </location>
</feature>
<feature type="domain" description="SANT" evidence="14">
    <location>
        <begin position="1237"/>
        <end position="1289"/>
    </location>
</feature>
<reference evidence="15" key="1">
    <citation type="submission" date="2021-01" db="EMBL/GenBank/DDBJ databases">
        <authorList>
            <person name="Kaushik A."/>
        </authorList>
    </citation>
    <scope>NUCLEOTIDE SEQUENCE</scope>
    <source>
        <strain evidence="15">AG4-RS23</strain>
    </source>
</reference>
<dbReference type="Pfam" id="PF00271">
    <property type="entry name" value="Helicase_C"/>
    <property type="match status" value="1"/>
</dbReference>
<dbReference type="GO" id="GO:0034728">
    <property type="term" value="P:nucleosome organization"/>
    <property type="evidence" value="ECO:0007669"/>
    <property type="project" value="TreeGrafter"/>
</dbReference>
<evidence type="ECO:0000259" key="11">
    <source>
        <dbReference type="PROSITE" id="PS50090"/>
    </source>
</evidence>
<feature type="region of interest" description="Disordered" evidence="9">
    <location>
        <begin position="1433"/>
        <end position="1472"/>
    </location>
</feature>
<keyword evidence="4" id="KW-0378">Hydrolase</keyword>
<dbReference type="PROSITE" id="PS51192">
    <property type="entry name" value="HELICASE_ATP_BIND_1"/>
    <property type="match status" value="1"/>
</dbReference>
<dbReference type="Pfam" id="PF00176">
    <property type="entry name" value="SNF2-rel_dom"/>
    <property type="match status" value="1"/>
</dbReference>
<evidence type="ECO:0000256" key="9">
    <source>
        <dbReference type="SAM" id="MobiDB-lite"/>
    </source>
</evidence>
<dbReference type="GO" id="GO:0005634">
    <property type="term" value="C:nucleus"/>
    <property type="evidence" value="ECO:0007669"/>
    <property type="project" value="UniProtKB-SubCell"/>
</dbReference>
<feature type="transmembrane region" description="Helical" evidence="10">
    <location>
        <begin position="43"/>
        <end position="65"/>
    </location>
</feature>
<dbReference type="GO" id="GO:0003677">
    <property type="term" value="F:DNA binding"/>
    <property type="evidence" value="ECO:0007669"/>
    <property type="project" value="InterPro"/>
</dbReference>
<dbReference type="GO" id="GO:0016887">
    <property type="term" value="F:ATP hydrolysis activity"/>
    <property type="evidence" value="ECO:0007669"/>
    <property type="project" value="TreeGrafter"/>
</dbReference>
<evidence type="ECO:0000259" key="14">
    <source>
        <dbReference type="PROSITE" id="PS51293"/>
    </source>
</evidence>
<dbReference type="InterPro" id="IPR001005">
    <property type="entry name" value="SANT/Myb"/>
</dbReference>
<dbReference type="EMBL" id="CAJMWY010000500">
    <property type="protein sequence ID" value="CAE6436220.1"/>
    <property type="molecule type" value="Genomic_DNA"/>
</dbReference>
<evidence type="ECO:0000256" key="6">
    <source>
        <dbReference type="ARBA" id="ARBA00022840"/>
    </source>
</evidence>
<proteinExistence type="inferred from homology"/>
<dbReference type="PANTHER" id="PTHR45623:SF49">
    <property type="entry name" value="SWI_SNF-RELATED MATRIX-ASSOCIATED ACTIN-DEPENDENT REGULATOR OF CHROMATIN SUBFAMILY A MEMBER 5"/>
    <property type="match status" value="1"/>
</dbReference>
<keyword evidence="7" id="KW-0175">Coiled coil</keyword>
<feature type="region of interest" description="Disordered" evidence="9">
    <location>
        <begin position="481"/>
        <end position="541"/>
    </location>
</feature>
<dbReference type="Pfam" id="PF00249">
    <property type="entry name" value="Myb_DNA-binding"/>
    <property type="match status" value="1"/>
</dbReference>
<keyword evidence="8" id="KW-0539">Nucleus</keyword>
<dbReference type="PROSITE" id="PS51194">
    <property type="entry name" value="HELICASE_CTER"/>
    <property type="match status" value="1"/>
</dbReference>
<feature type="compositionally biased region" description="Basic and acidic residues" evidence="9">
    <location>
        <begin position="409"/>
        <end position="424"/>
    </location>
</feature>
<dbReference type="PANTHER" id="PTHR45623">
    <property type="entry name" value="CHROMODOMAIN-HELICASE-DNA-BINDING PROTEIN 3-RELATED-RELATED"/>
    <property type="match status" value="1"/>
</dbReference>
<evidence type="ECO:0000256" key="4">
    <source>
        <dbReference type="ARBA" id="ARBA00022801"/>
    </source>
</evidence>
<dbReference type="Pfam" id="PF09110">
    <property type="entry name" value="HAND"/>
    <property type="match status" value="1"/>
</dbReference>
<evidence type="ECO:0000259" key="12">
    <source>
        <dbReference type="PROSITE" id="PS51192"/>
    </source>
</evidence>